<evidence type="ECO:0000256" key="7">
    <source>
        <dbReference type="ARBA" id="ARBA00023014"/>
    </source>
</evidence>
<dbReference type="AlphaFoldDB" id="A0A7M2RFU7"/>
<evidence type="ECO:0000256" key="2">
    <source>
        <dbReference type="ARBA" id="ARBA00022485"/>
    </source>
</evidence>
<keyword evidence="5" id="KW-0560">Oxidoreductase</keyword>
<dbReference type="InterPro" id="IPR007197">
    <property type="entry name" value="rSAM"/>
</dbReference>
<dbReference type="GO" id="GO:0046872">
    <property type="term" value="F:metal ion binding"/>
    <property type="evidence" value="ECO:0007669"/>
    <property type="project" value="UniProtKB-KW"/>
</dbReference>
<dbReference type="CDD" id="cd01335">
    <property type="entry name" value="Radical_SAM"/>
    <property type="match status" value="1"/>
</dbReference>
<dbReference type="Pfam" id="PF04055">
    <property type="entry name" value="Radical_SAM"/>
    <property type="match status" value="1"/>
</dbReference>
<dbReference type="PROSITE" id="PS01305">
    <property type="entry name" value="MOAA_NIFB_PQQE"/>
    <property type="match status" value="1"/>
</dbReference>
<dbReference type="PROSITE" id="PS51918">
    <property type="entry name" value="RADICAL_SAM"/>
    <property type="match status" value="1"/>
</dbReference>
<comment type="cofactor">
    <cofactor evidence="1">
        <name>[4Fe-4S] cluster</name>
        <dbReference type="ChEBI" id="CHEBI:49883"/>
    </cofactor>
</comment>
<dbReference type="InterPro" id="IPR050377">
    <property type="entry name" value="Radical_SAM_PqqE_MftC-like"/>
</dbReference>
<keyword evidence="3" id="KW-0949">S-adenosyl-L-methionine</keyword>
<evidence type="ECO:0000256" key="4">
    <source>
        <dbReference type="ARBA" id="ARBA00022723"/>
    </source>
</evidence>
<dbReference type="InterPro" id="IPR058240">
    <property type="entry name" value="rSAM_sf"/>
</dbReference>
<keyword evidence="4" id="KW-0479">Metal-binding</keyword>
<dbReference type="EMBL" id="CP063304">
    <property type="protein sequence ID" value="QOV19216.1"/>
    <property type="molecule type" value="Genomic_DNA"/>
</dbReference>
<organism evidence="9 10">
    <name type="scientific">Blautia liquoris</name>
    <dbReference type="NCBI Taxonomy" id="2779518"/>
    <lineage>
        <taxon>Bacteria</taxon>
        <taxon>Bacillati</taxon>
        <taxon>Bacillota</taxon>
        <taxon>Clostridia</taxon>
        <taxon>Lachnospirales</taxon>
        <taxon>Lachnospiraceae</taxon>
        <taxon>Blautia</taxon>
    </lineage>
</organism>
<dbReference type="InterPro" id="IPR023885">
    <property type="entry name" value="4Fe4S-binding_SPASM_dom"/>
</dbReference>
<evidence type="ECO:0000256" key="1">
    <source>
        <dbReference type="ARBA" id="ARBA00001966"/>
    </source>
</evidence>
<dbReference type="PANTHER" id="PTHR11228:SF7">
    <property type="entry name" value="PQQA PEPTIDE CYCLASE"/>
    <property type="match status" value="1"/>
</dbReference>
<dbReference type="SFLD" id="SFLDS00029">
    <property type="entry name" value="Radical_SAM"/>
    <property type="match status" value="1"/>
</dbReference>
<reference evidence="9 10" key="1">
    <citation type="submission" date="2020-10" db="EMBL/GenBank/DDBJ databases">
        <title>Blautia liquoris sp.nov., isolated from the mud in a fermentation cellar used for the production of Chinese strong-flavoured liquor.</title>
        <authorList>
            <person name="Lu L."/>
        </authorList>
    </citation>
    <scope>NUCLEOTIDE SEQUENCE [LARGE SCALE GENOMIC DNA]</scope>
    <source>
        <strain evidence="9 10">LZLJ-3</strain>
    </source>
</reference>
<keyword evidence="10" id="KW-1185">Reference proteome</keyword>
<dbReference type="Pfam" id="PF13186">
    <property type="entry name" value="SPASM"/>
    <property type="match status" value="1"/>
</dbReference>
<feature type="domain" description="Radical SAM core" evidence="8">
    <location>
        <begin position="8"/>
        <end position="219"/>
    </location>
</feature>
<evidence type="ECO:0000256" key="3">
    <source>
        <dbReference type="ARBA" id="ARBA00022691"/>
    </source>
</evidence>
<keyword evidence="2" id="KW-0004">4Fe-4S</keyword>
<dbReference type="InterPro" id="IPR013785">
    <property type="entry name" value="Aldolase_TIM"/>
</dbReference>
<evidence type="ECO:0000256" key="6">
    <source>
        <dbReference type="ARBA" id="ARBA00023004"/>
    </source>
</evidence>
<dbReference type="SUPFAM" id="SSF102114">
    <property type="entry name" value="Radical SAM enzymes"/>
    <property type="match status" value="1"/>
</dbReference>
<dbReference type="Proteomes" id="UP000593601">
    <property type="component" value="Chromosome"/>
</dbReference>
<dbReference type="GO" id="GO:0016491">
    <property type="term" value="F:oxidoreductase activity"/>
    <property type="evidence" value="ECO:0007669"/>
    <property type="project" value="UniProtKB-KW"/>
</dbReference>
<keyword evidence="7" id="KW-0411">Iron-sulfur</keyword>
<keyword evidence="6" id="KW-0408">Iron</keyword>
<sequence>MSDLTKTAIDYNLIMIELTNGCNLDCEYCYRSRLKLKGKMLTQEELLFRLGRIKENTAILFCGMGEQLTHPQFYDFLELAGNHRIQLVTNGTIRIDMDRLTRAKNVQSITFSVDGHDEETAQKACSRYRFDILISNLEKLQEQKGIQISINFVISKDNVDYLFEMADFCNQYQVSALNLLLPTTDLKWVSNNYDRIHEVLSELRKYVEEKNYTMIVNLPDTMFCMYNGYIIPYISVEGYVRPCCSHNRGVRVDGQIQKNNMEEIMNDTPWKTFINEFDCDKCSMNQVRFSFE</sequence>
<dbReference type="SFLD" id="SFLDG01067">
    <property type="entry name" value="SPASM/twitch_domain_containing"/>
    <property type="match status" value="1"/>
</dbReference>
<protein>
    <submittedName>
        <fullName evidence="9">Radical SAM protein</fullName>
    </submittedName>
</protein>
<dbReference type="RefSeq" id="WP_193735563.1">
    <property type="nucleotide sequence ID" value="NZ_CP063304.1"/>
</dbReference>
<accession>A0A7M2RFU7</accession>
<dbReference type="Gene3D" id="3.20.20.70">
    <property type="entry name" value="Aldolase class I"/>
    <property type="match status" value="1"/>
</dbReference>
<dbReference type="GO" id="GO:0051539">
    <property type="term" value="F:4 iron, 4 sulfur cluster binding"/>
    <property type="evidence" value="ECO:0007669"/>
    <property type="project" value="UniProtKB-KW"/>
</dbReference>
<dbReference type="KEGG" id="bliq:INP51_14905"/>
<proteinExistence type="predicted"/>
<evidence type="ECO:0000256" key="5">
    <source>
        <dbReference type="ARBA" id="ARBA00023002"/>
    </source>
</evidence>
<evidence type="ECO:0000259" key="8">
    <source>
        <dbReference type="PROSITE" id="PS51918"/>
    </source>
</evidence>
<dbReference type="PANTHER" id="PTHR11228">
    <property type="entry name" value="RADICAL SAM DOMAIN PROTEIN"/>
    <property type="match status" value="1"/>
</dbReference>
<evidence type="ECO:0000313" key="9">
    <source>
        <dbReference type="EMBL" id="QOV19216.1"/>
    </source>
</evidence>
<evidence type="ECO:0000313" key="10">
    <source>
        <dbReference type="Proteomes" id="UP000593601"/>
    </source>
</evidence>
<gene>
    <name evidence="9" type="ORF">INP51_14905</name>
</gene>
<dbReference type="InterPro" id="IPR000385">
    <property type="entry name" value="MoaA_NifB_PqqE_Fe-S-bd_CS"/>
</dbReference>
<name>A0A7M2RFU7_9FIRM</name>